<dbReference type="SUPFAM" id="SSF53383">
    <property type="entry name" value="PLP-dependent transferases"/>
    <property type="match status" value="1"/>
</dbReference>
<evidence type="ECO:0000313" key="4">
    <source>
        <dbReference type="EMBL" id="TMI77773.1"/>
    </source>
</evidence>
<evidence type="ECO:0000256" key="3">
    <source>
        <dbReference type="RuleBase" id="RU004508"/>
    </source>
</evidence>
<keyword evidence="1 3" id="KW-0663">Pyridoxal phosphate</keyword>
<comment type="caution">
    <text evidence="4">The sequence shown here is derived from an EMBL/GenBank/DDBJ whole genome shotgun (WGS) entry which is preliminary data.</text>
</comment>
<dbReference type="Pfam" id="PF01041">
    <property type="entry name" value="DegT_DnrJ_EryC1"/>
    <property type="match status" value="1"/>
</dbReference>
<keyword evidence="4" id="KW-0808">Transferase</keyword>
<organism evidence="4 5">
    <name type="scientific">Candidatus Segetimicrobium genomatis</name>
    <dbReference type="NCBI Taxonomy" id="2569760"/>
    <lineage>
        <taxon>Bacteria</taxon>
        <taxon>Bacillati</taxon>
        <taxon>Candidatus Sysuimicrobiota</taxon>
        <taxon>Candidatus Sysuimicrobiia</taxon>
        <taxon>Candidatus Sysuimicrobiales</taxon>
        <taxon>Candidatus Segetimicrobiaceae</taxon>
        <taxon>Candidatus Segetimicrobium</taxon>
    </lineage>
</organism>
<dbReference type="PANTHER" id="PTHR30244">
    <property type="entry name" value="TRANSAMINASE"/>
    <property type="match status" value="1"/>
</dbReference>
<name>A0A537J2N0_9BACT</name>
<evidence type="ECO:0000256" key="2">
    <source>
        <dbReference type="ARBA" id="ARBA00037999"/>
    </source>
</evidence>
<dbReference type="InterPro" id="IPR015424">
    <property type="entry name" value="PyrdxlP-dep_Trfase"/>
</dbReference>
<dbReference type="InterPro" id="IPR015421">
    <property type="entry name" value="PyrdxlP-dep_Trfase_major"/>
</dbReference>
<protein>
    <submittedName>
        <fullName evidence="4">DegT/DnrJ/EryC1/StrS family aminotransferase</fullName>
    </submittedName>
</protein>
<dbReference type="AlphaFoldDB" id="A0A537J2N0"/>
<gene>
    <name evidence="4" type="ORF">E6H04_13545</name>
</gene>
<accession>A0A537J2N0</accession>
<dbReference type="InterPro" id="IPR015422">
    <property type="entry name" value="PyrdxlP-dep_Trfase_small"/>
</dbReference>
<dbReference type="Proteomes" id="UP000320048">
    <property type="component" value="Unassembled WGS sequence"/>
</dbReference>
<evidence type="ECO:0000256" key="1">
    <source>
        <dbReference type="ARBA" id="ARBA00022898"/>
    </source>
</evidence>
<dbReference type="PANTHER" id="PTHR30244:SF36">
    <property type="entry name" value="3-OXO-GLUCOSE-6-PHOSPHATE:GLUTAMATE AMINOTRANSFERASE"/>
    <property type="match status" value="1"/>
</dbReference>
<dbReference type="Gene3D" id="3.40.640.10">
    <property type="entry name" value="Type I PLP-dependent aspartate aminotransferase-like (Major domain)"/>
    <property type="match status" value="1"/>
</dbReference>
<evidence type="ECO:0000313" key="5">
    <source>
        <dbReference type="Proteomes" id="UP000320048"/>
    </source>
</evidence>
<dbReference type="PIRSF" id="PIRSF000390">
    <property type="entry name" value="PLP_StrS"/>
    <property type="match status" value="1"/>
</dbReference>
<dbReference type="GO" id="GO:0008483">
    <property type="term" value="F:transaminase activity"/>
    <property type="evidence" value="ECO:0007669"/>
    <property type="project" value="UniProtKB-KW"/>
</dbReference>
<proteinExistence type="inferred from homology"/>
<comment type="similarity">
    <text evidence="2 3">Belongs to the DegT/DnrJ/EryC1 family.</text>
</comment>
<dbReference type="EMBL" id="VBAO01000429">
    <property type="protein sequence ID" value="TMI77773.1"/>
    <property type="molecule type" value="Genomic_DNA"/>
</dbReference>
<dbReference type="Gene3D" id="3.90.1150.10">
    <property type="entry name" value="Aspartate Aminotransferase, domain 1"/>
    <property type="match status" value="1"/>
</dbReference>
<sequence length="365" mass="40680">MKTPFLDLRPAYEELRDELDAAYHRVMESGWYVLEREVEGFEQEFAAYCGARHCVGVGNGLEALHLILRAWDIHEGDEVIVPATTAIATWLAVSNAGATPVPVDGDPRTQNLDPARLRAAIGPRTRAIIAVHLFGQPADMDPILEVGRRHGLRVIEDVAQAHGARYRGRRVGSLGDAAGAGAVLTNDGDLAEKVRMLRNYGSKEKYYEILKGFNSRLDAMQAAFLRVKLRHLDAWNDRRRALARRYVENLAGLPGLELPFVLGWCEPVWHLFVTRHAHRDDLRGWLKAQGVGTLLHYPIPPHLSQAYADRGWKPGALPVAEAFAQRCLSLPLSAQLTELQAEHVISSLKKYFSRQVPEKTRTATG</sequence>
<dbReference type="CDD" id="cd00616">
    <property type="entry name" value="AHBA_syn"/>
    <property type="match status" value="1"/>
</dbReference>
<dbReference type="InterPro" id="IPR000653">
    <property type="entry name" value="DegT/StrS_aminotransferase"/>
</dbReference>
<dbReference type="GO" id="GO:0030170">
    <property type="term" value="F:pyridoxal phosphate binding"/>
    <property type="evidence" value="ECO:0007669"/>
    <property type="project" value="TreeGrafter"/>
</dbReference>
<keyword evidence="4" id="KW-0032">Aminotransferase</keyword>
<reference evidence="4 5" key="1">
    <citation type="journal article" date="2019" name="Nat. Microbiol.">
        <title>Mediterranean grassland soil C-N compound turnover is dependent on rainfall and depth, and is mediated by genomically divergent microorganisms.</title>
        <authorList>
            <person name="Diamond S."/>
            <person name="Andeer P.F."/>
            <person name="Li Z."/>
            <person name="Crits-Christoph A."/>
            <person name="Burstein D."/>
            <person name="Anantharaman K."/>
            <person name="Lane K.R."/>
            <person name="Thomas B.C."/>
            <person name="Pan C."/>
            <person name="Northen T.R."/>
            <person name="Banfield J.F."/>
        </authorList>
    </citation>
    <scope>NUCLEOTIDE SEQUENCE [LARGE SCALE GENOMIC DNA]</scope>
    <source>
        <strain evidence="4">NP_7</strain>
    </source>
</reference>
<dbReference type="GO" id="GO:0000271">
    <property type="term" value="P:polysaccharide biosynthetic process"/>
    <property type="evidence" value="ECO:0007669"/>
    <property type="project" value="TreeGrafter"/>
</dbReference>